<sequence length="183" mass="19733">MLRPSAALSSVKVVVSGGFGTGKTTFIGSISEIETMGTEASLAGSDTGFMPTTFDATVPVDFGRVTLDSSLVLYLFGMPDHDGFTYVWDDLTHGAIGAVVLIDTRRIRDCIPTIEYFEKRSIPFLLGVNRFPGTHRMGIDEVRAAVAVRDDVPVVECDARQRDSVKGALLTLLDCVLSTRAGR</sequence>
<dbReference type="SUPFAM" id="SSF52540">
    <property type="entry name" value="P-loop containing nucleoside triphosphate hydrolases"/>
    <property type="match status" value="1"/>
</dbReference>
<dbReference type="Gene3D" id="3.40.50.300">
    <property type="entry name" value="P-loop containing nucleotide triphosphate hydrolases"/>
    <property type="match status" value="1"/>
</dbReference>
<dbReference type="InterPro" id="IPR004130">
    <property type="entry name" value="Gpn"/>
</dbReference>
<keyword evidence="6" id="KW-1185">Reference proteome</keyword>
<evidence type="ECO:0000256" key="3">
    <source>
        <dbReference type="ARBA" id="ARBA00022801"/>
    </source>
</evidence>
<dbReference type="InterPro" id="IPR052705">
    <property type="entry name" value="Gliding_Motility_GTPase"/>
</dbReference>
<evidence type="ECO:0000313" key="5">
    <source>
        <dbReference type="EMBL" id="MFD2420614.1"/>
    </source>
</evidence>
<evidence type="ECO:0000256" key="2">
    <source>
        <dbReference type="ARBA" id="ARBA00022741"/>
    </source>
</evidence>
<dbReference type="RefSeq" id="WP_378268761.1">
    <property type="nucleotide sequence ID" value="NZ_JBHUKR010000020.1"/>
</dbReference>
<comment type="similarity">
    <text evidence="1">Belongs to the GPN-loop GTPase family.</text>
</comment>
<proteinExistence type="inferred from homology"/>
<protein>
    <submittedName>
        <fullName evidence="5">ATP/GTP-binding protein</fullName>
    </submittedName>
</protein>
<dbReference type="EMBL" id="JBHUKR010000020">
    <property type="protein sequence ID" value="MFD2420614.1"/>
    <property type="molecule type" value="Genomic_DNA"/>
</dbReference>
<keyword evidence="3" id="KW-0378">Hydrolase</keyword>
<evidence type="ECO:0000313" key="6">
    <source>
        <dbReference type="Proteomes" id="UP001597417"/>
    </source>
</evidence>
<accession>A0ABW5G2J5</accession>
<reference evidence="6" key="1">
    <citation type="journal article" date="2019" name="Int. J. Syst. Evol. Microbiol.">
        <title>The Global Catalogue of Microorganisms (GCM) 10K type strain sequencing project: providing services to taxonomists for standard genome sequencing and annotation.</title>
        <authorList>
            <consortium name="The Broad Institute Genomics Platform"/>
            <consortium name="The Broad Institute Genome Sequencing Center for Infectious Disease"/>
            <person name="Wu L."/>
            <person name="Ma J."/>
        </authorList>
    </citation>
    <scope>NUCLEOTIDE SEQUENCE [LARGE SCALE GENOMIC DNA]</scope>
    <source>
        <strain evidence="6">CGMCC 4.7645</strain>
    </source>
</reference>
<keyword evidence="4" id="KW-0342">GTP-binding</keyword>
<dbReference type="PANTHER" id="PTHR42708:SF1">
    <property type="entry name" value="GLIDING MOTILITY PROTEIN MGLA"/>
    <property type="match status" value="1"/>
</dbReference>
<name>A0ABW5G2J5_9PSEU</name>
<keyword evidence="2" id="KW-0547">Nucleotide-binding</keyword>
<dbReference type="PANTHER" id="PTHR42708">
    <property type="entry name" value="ATP/GTP-BINDING PROTEIN-RELATED"/>
    <property type="match status" value="1"/>
</dbReference>
<gene>
    <name evidence="5" type="ORF">ACFSXZ_30230</name>
</gene>
<comment type="caution">
    <text evidence="5">The sequence shown here is derived from an EMBL/GenBank/DDBJ whole genome shotgun (WGS) entry which is preliminary data.</text>
</comment>
<organism evidence="5 6">
    <name type="scientific">Amycolatopsis pigmentata</name>
    <dbReference type="NCBI Taxonomy" id="450801"/>
    <lineage>
        <taxon>Bacteria</taxon>
        <taxon>Bacillati</taxon>
        <taxon>Actinomycetota</taxon>
        <taxon>Actinomycetes</taxon>
        <taxon>Pseudonocardiales</taxon>
        <taxon>Pseudonocardiaceae</taxon>
        <taxon>Amycolatopsis</taxon>
    </lineage>
</organism>
<dbReference type="CDD" id="cd00882">
    <property type="entry name" value="Ras_like_GTPase"/>
    <property type="match status" value="1"/>
</dbReference>
<dbReference type="InterPro" id="IPR027417">
    <property type="entry name" value="P-loop_NTPase"/>
</dbReference>
<dbReference type="Proteomes" id="UP001597417">
    <property type="component" value="Unassembled WGS sequence"/>
</dbReference>
<dbReference type="Pfam" id="PF03029">
    <property type="entry name" value="ATP_bind_1"/>
    <property type="match status" value="1"/>
</dbReference>
<evidence type="ECO:0000256" key="1">
    <source>
        <dbReference type="ARBA" id="ARBA00005290"/>
    </source>
</evidence>
<evidence type="ECO:0000256" key="4">
    <source>
        <dbReference type="ARBA" id="ARBA00023134"/>
    </source>
</evidence>